<protein>
    <submittedName>
        <fullName evidence="2">Gonadal somatic cell derived factor isoform X2</fullName>
    </submittedName>
</protein>
<evidence type="ECO:0000313" key="1">
    <source>
        <dbReference type="Proteomes" id="UP000000437"/>
    </source>
</evidence>
<evidence type="ECO:0000313" key="2">
    <source>
        <dbReference type="RefSeq" id="XP_073791043.1"/>
    </source>
</evidence>
<name>A0AC58I9Z6_DANRE</name>
<keyword evidence="1" id="KW-1185">Reference proteome</keyword>
<sequence length="172" mass="18772">MLLRLVLLLLAFPLGEMFVLHPSPEDQSHSREQEIKKIILKSLHLPKEPSNSLSQLEHLRESLKNSIHSPPGNSSLPEDSGNSSCCRRSSQVLMKDLGWDGWVVLPESVAFVQCVSCGSGTSVQCCKPTAHHIVPFVYMDASGLVLSTVRLPRDCGCDLAEDTLDPAAMSPP</sequence>
<gene>
    <name evidence="2" type="primary">gsdf</name>
</gene>
<dbReference type="RefSeq" id="XP_073791043.1">
    <property type="nucleotide sequence ID" value="XM_073934942.1"/>
</dbReference>
<dbReference type="Proteomes" id="UP000000437">
    <property type="component" value="Chromosome 21"/>
</dbReference>
<organism evidence="1 2">
    <name type="scientific">Danio rerio</name>
    <name type="common">Zebrafish</name>
    <name type="synonym">Brachydanio rerio</name>
    <dbReference type="NCBI Taxonomy" id="7955"/>
    <lineage>
        <taxon>Eukaryota</taxon>
        <taxon>Metazoa</taxon>
        <taxon>Chordata</taxon>
        <taxon>Craniata</taxon>
        <taxon>Vertebrata</taxon>
        <taxon>Euteleostomi</taxon>
        <taxon>Actinopterygii</taxon>
        <taxon>Neopterygii</taxon>
        <taxon>Teleostei</taxon>
        <taxon>Ostariophysi</taxon>
        <taxon>Cypriniformes</taxon>
        <taxon>Danionidae</taxon>
        <taxon>Danioninae</taxon>
        <taxon>Danio</taxon>
    </lineage>
</organism>
<proteinExistence type="predicted"/>
<accession>A0AC58I9Z6</accession>
<reference evidence="2" key="1">
    <citation type="submission" date="2025-08" db="UniProtKB">
        <authorList>
            <consortium name="RefSeq"/>
        </authorList>
    </citation>
    <scope>IDENTIFICATION</scope>
    <source>
        <strain evidence="2">Tuebingen</strain>
        <tissue evidence="2">Fibroblasts and whole tissue</tissue>
    </source>
</reference>